<organism evidence="3 4">
    <name type="scientific">Marinilabilia rubra</name>
    <dbReference type="NCBI Taxonomy" id="2162893"/>
    <lineage>
        <taxon>Bacteria</taxon>
        <taxon>Pseudomonadati</taxon>
        <taxon>Bacteroidota</taxon>
        <taxon>Bacteroidia</taxon>
        <taxon>Marinilabiliales</taxon>
        <taxon>Marinilabiliaceae</taxon>
        <taxon>Marinilabilia</taxon>
    </lineage>
</organism>
<dbReference type="EMBL" id="QEWP01000001">
    <property type="protein sequence ID" value="PWE01373.1"/>
    <property type="molecule type" value="Genomic_DNA"/>
</dbReference>
<name>A0A2U2BEB7_9BACT</name>
<dbReference type="Gene3D" id="2.60.40.1180">
    <property type="entry name" value="Golgi alpha-mannosidase II"/>
    <property type="match status" value="1"/>
</dbReference>
<evidence type="ECO:0000313" key="4">
    <source>
        <dbReference type="Proteomes" id="UP000244956"/>
    </source>
</evidence>
<dbReference type="InterPro" id="IPR026444">
    <property type="entry name" value="Secre_tail"/>
</dbReference>
<dbReference type="Gene3D" id="3.20.20.80">
    <property type="entry name" value="Glycosidases"/>
    <property type="match status" value="1"/>
</dbReference>
<accession>A0A2U2BEB7</accession>
<dbReference type="OrthoDB" id="951108at2"/>
<evidence type="ECO:0000259" key="2">
    <source>
        <dbReference type="Pfam" id="PF18962"/>
    </source>
</evidence>
<dbReference type="InterPro" id="IPR013780">
    <property type="entry name" value="Glyco_hydro_b"/>
</dbReference>
<feature type="signal peptide" evidence="1">
    <location>
        <begin position="1"/>
        <end position="19"/>
    </location>
</feature>
<dbReference type="Proteomes" id="UP000244956">
    <property type="component" value="Unassembled WGS sequence"/>
</dbReference>
<dbReference type="AlphaFoldDB" id="A0A2U2BEB7"/>
<dbReference type="RefSeq" id="WP_109262823.1">
    <property type="nucleotide sequence ID" value="NZ_QEWP01000001.1"/>
</dbReference>
<feature type="chain" id="PRO_5015520477" description="Secretion system C-terminal sorting domain-containing protein" evidence="1">
    <location>
        <begin position="20"/>
        <end position="720"/>
    </location>
</feature>
<dbReference type="NCBIfam" id="TIGR04183">
    <property type="entry name" value="Por_Secre_tail"/>
    <property type="match status" value="1"/>
</dbReference>
<comment type="caution">
    <text evidence="3">The sequence shown here is derived from an EMBL/GenBank/DDBJ whole genome shotgun (WGS) entry which is preliminary data.</text>
</comment>
<evidence type="ECO:0000256" key="1">
    <source>
        <dbReference type="SAM" id="SignalP"/>
    </source>
</evidence>
<feature type="domain" description="Secretion system C-terminal sorting" evidence="2">
    <location>
        <begin position="649"/>
        <end position="713"/>
    </location>
</feature>
<proteinExistence type="predicted"/>
<dbReference type="Pfam" id="PF18962">
    <property type="entry name" value="Por_Secre_tail"/>
    <property type="match status" value="1"/>
</dbReference>
<keyword evidence="4" id="KW-1185">Reference proteome</keyword>
<reference evidence="3 4" key="1">
    <citation type="submission" date="2018-05" db="EMBL/GenBank/DDBJ databases">
        <title>Marinilabilia rubrum sp. nov., isolated from saltern sediment.</title>
        <authorList>
            <person name="Zhang R."/>
        </authorList>
    </citation>
    <scope>NUCLEOTIDE SEQUENCE [LARGE SCALE GENOMIC DNA]</scope>
    <source>
        <strain evidence="3 4">WTE16</strain>
    </source>
</reference>
<keyword evidence="1" id="KW-0732">Signal</keyword>
<sequence length="720" mass="81101">MKRVLLPLLFINLCLGLSAQTNKFSIEYNFNNTMQALVSMGSEAIVGDPAITGGPKINSTGFQSVEGKTVLSCEIINNNATNYKNTYMAMNITPIDGYSLVVTEIIVEHSASLADGPYYYRIGCTNNEVTPDNKDINQSTDNIPFSSNLNSTTYNPPIDYASSGTNNSVTAWVCARGPDYGTFDWNVNKVTIKGEYISIGSESSVLVNVTSNKKQKLRFGIDAERLWYWRTNELSTQLAELGVKKLQSEFVRVAISCAYEREEGVKKPEAYDKILNMMGAMKQANPDIKFFASPRPLDEAYSTNEAWTVWGGPKAPWAPVPAWIMTWRENGTKTVDGQVVKKWVFDNLYVDKLARYYADYLNFMHSKGFKIDYLDITNEKNQITATHGKYLYDNIPDMLNEGVYMPELIAPSTWSYEQGVNYLNNATPDEIESIAIAASHNTGDGGTPEGFVNKANQLGKEPWNTELHNWVGIVQQDEIINSKHFFEHVKAGFVGLDTWLFYGPYNGKDHTMIWSNDKDILKSTKYEIFKKVVNNANGGYYLETTQSSADVLATSFIKDNVLTIFALNLSPFDKTLVEFDVSGYDLAGQDIEVTQWQNSLNRSGEVSQLANTFSTNFSYDLEGFSLYCFKILLNNETGINDSKQNRIEIYPNPSINFLYIKDNQEGFKYKYRVFNMAGDCTLTGMTEKNKIDIRILPKGVYLLQLMDNSEQISANTFVKE</sequence>
<evidence type="ECO:0000313" key="3">
    <source>
        <dbReference type="EMBL" id="PWE01373.1"/>
    </source>
</evidence>
<protein>
    <recommendedName>
        <fullName evidence="2">Secretion system C-terminal sorting domain-containing protein</fullName>
    </recommendedName>
</protein>
<gene>
    <name evidence="3" type="ORF">DDZ16_02490</name>
</gene>